<protein>
    <submittedName>
        <fullName evidence="2">Uncharacterized protein</fullName>
    </submittedName>
</protein>
<feature type="region of interest" description="Disordered" evidence="1">
    <location>
        <begin position="56"/>
        <end position="92"/>
    </location>
</feature>
<evidence type="ECO:0000256" key="1">
    <source>
        <dbReference type="SAM" id="MobiDB-lite"/>
    </source>
</evidence>
<feature type="region of interest" description="Disordered" evidence="1">
    <location>
        <begin position="1"/>
        <end position="37"/>
    </location>
</feature>
<accession>A0A5C3QWK7</accession>
<reference evidence="2 3" key="1">
    <citation type="journal article" date="2019" name="Nat. Ecol. Evol.">
        <title>Megaphylogeny resolves global patterns of mushroom evolution.</title>
        <authorList>
            <person name="Varga T."/>
            <person name="Krizsan K."/>
            <person name="Foldi C."/>
            <person name="Dima B."/>
            <person name="Sanchez-Garcia M."/>
            <person name="Sanchez-Ramirez S."/>
            <person name="Szollosi G.J."/>
            <person name="Szarkandi J.G."/>
            <person name="Papp V."/>
            <person name="Albert L."/>
            <person name="Andreopoulos W."/>
            <person name="Angelini C."/>
            <person name="Antonin V."/>
            <person name="Barry K.W."/>
            <person name="Bougher N.L."/>
            <person name="Buchanan P."/>
            <person name="Buyck B."/>
            <person name="Bense V."/>
            <person name="Catcheside P."/>
            <person name="Chovatia M."/>
            <person name="Cooper J."/>
            <person name="Damon W."/>
            <person name="Desjardin D."/>
            <person name="Finy P."/>
            <person name="Geml J."/>
            <person name="Haridas S."/>
            <person name="Hughes K."/>
            <person name="Justo A."/>
            <person name="Karasinski D."/>
            <person name="Kautmanova I."/>
            <person name="Kiss B."/>
            <person name="Kocsube S."/>
            <person name="Kotiranta H."/>
            <person name="LaButti K.M."/>
            <person name="Lechner B.E."/>
            <person name="Liimatainen K."/>
            <person name="Lipzen A."/>
            <person name="Lukacs Z."/>
            <person name="Mihaltcheva S."/>
            <person name="Morgado L.N."/>
            <person name="Niskanen T."/>
            <person name="Noordeloos M.E."/>
            <person name="Ohm R.A."/>
            <person name="Ortiz-Santana B."/>
            <person name="Ovrebo C."/>
            <person name="Racz N."/>
            <person name="Riley R."/>
            <person name="Savchenko A."/>
            <person name="Shiryaev A."/>
            <person name="Soop K."/>
            <person name="Spirin V."/>
            <person name="Szebenyi C."/>
            <person name="Tomsovsky M."/>
            <person name="Tulloss R.E."/>
            <person name="Uehling J."/>
            <person name="Grigoriev I.V."/>
            <person name="Vagvolgyi C."/>
            <person name="Papp T."/>
            <person name="Martin F.M."/>
            <person name="Miettinen O."/>
            <person name="Hibbett D.S."/>
            <person name="Nagy L.G."/>
        </authorList>
    </citation>
    <scope>NUCLEOTIDE SEQUENCE [LARGE SCALE GENOMIC DNA]</scope>
    <source>
        <strain evidence="2 3">CBS 309.79</strain>
    </source>
</reference>
<name>A0A5C3QWK7_9AGAR</name>
<evidence type="ECO:0000313" key="2">
    <source>
        <dbReference type="EMBL" id="TFL05717.1"/>
    </source>
</evidence>
<keyword evidence="3" id="KW-1185">Reference proteome</keyword>
<gene>
    <name evidence="2" type="ORF">BDV98DRAFT_231381</name>
</gene>
<dbReference type="AlphaFoldDB" id="A0A5C3QWK7"/>
<dbReference type="Proteomes" id="UP000305067">
    <property type="component" value="Unassembled WGS sequence"/>
</dbReference>
<organism evidence="2 3">
    <name type="scientific">Pterulicium gracile</name>
    <dbReference type="NCBI Taxonomy" id="1884261"/>
    <lineage>
        <taxon>Eukaryota</taxon>
        <taxon>Fungi</taxon>
        <taxon>Dikarya</taxon>
        <taxon>Basidiomycota</taxon>
        <taxon>Agaricomycotina</taxon>
        <taxon>Agaricomycetes</taxon>
        <taxon>Agaricomycetidae</taxon>
        <taxon>Agaricales</taxon>
        <taxon>Pleurotineae</taxon>
        <taxon>Pterulaceae</taxon>
        <taxon>Pterulicium</taxon>
    </lineage>
</organism>
<proteinExistence type="predicted"/>
<sequence length="223" mass="25272">MYAPVNPWASRSREGRSPVPSRERRHRSPSASRGRRPWGFSRLQCCGRSRSVRQSLRSPSYLGSSAAHRSQDVISTSEPLEGDQLPPPVTHQGKRLGTLISLKKALHESETVKKVTLFFGDTVLRKVHLHLLLRVPALCFTRITQVFEGAELSLRDIENMRKFSEYAMLESVGPVGERFYQSYPTLARFKISWDEFVDPVAIDGRCRMSFLLSHLGLCSPSYP</sequence>
<dbReference type="STRING" id="1884261.A0A5C3QWK7"/>
<evidence type="ECO:0000313" key="3">
    <source>
        <dbReference type="Proteomes" id="UP000305067"/>
    </source>
</evidence>
<dbReference type="EMBL" id="ML178816">
    <property type="protein sequence ID" value="TFL05717.1"/>
    <property type="molecule type" value="Genomic_DNA"/>
</dbReference>
<feature type="compositionally biased region" description="Basic residues" evidence="1">
    <location>
        <begin position="23"/>
        <end position="36"/>
    </location>
</feature>